<evidence type="ECO:0000256" key="5">
    <source>
        <dbReference type="PROSITE-ProRule" id="PRU00309"/>
    </source>
</evidence>
<feature type="domain" description="THAP-type" evidence="6">
    <location>
        <begin position="1"/>
        <end position="94"/>
    </location>
</feature>
<dbReference type="PROSITE" id="PS50950">
    <property type="entry name" value="ZF_THAP"/>
    <property type="match status" value="1"/>
</dbReference>
<keyword evidence="3" id="KW-0862">Zinc</keyword>
<sequence length="172" mass="19722">MPGQICAVASCSSNRINLKKEGIQLIFHSFPKVTDDEGRKEWVKRCNRDKLNPNTSTICSLHFQPSDYERDLQSELLGLPSRKVLKKTAVPTLYLDFAENSYFTRKKRKIARKKKEPPIAEFVLENPSNQDEHFYIVTKSADLTDTSTTTDTKQNFKKINVDSSNIINPLKK</sequence>
<dbReference type="OrthoDB" id="6611136at2759"/>
<reference evidence="7" key="1">
    <citation type="submission" date="2022-01" db="EMBL/GenBank/DDBJ databases">
        <authorList>
            <person name="King R."/>
        </authorList>
    </citation>
    <scope>NUCLEOTIDE SEQUENCE</scope>
</reference>
<dbReference type="GO" id="GO:0003677">
    <property type="term" value="F:DNA binding"/>
    <property type="evidence" value="ECO:0007669"/>
    <property type="project" value="UniProtKB-UniRule"/>
</dbReference>
<gene>
    <name evidence="7" type="ORF">CEUTPL_LOCUS4401</name>
</gene>
<evidence type="ECO:0000256" key="3">
    <source>
        <dbReference type="ARBA" id="ARBA00022833"/>
    </source>
</evidence>
<organism evidence="7 8">
    <name type="scientific">Ceutorhynchus assimilis</name>
    <name type="common">cabbage seed weevil</name>
    <dbReference type="NCBI Taxonomy" id="467358"/>
    <lineage>
        <taxon>Eukaryota</taxon>
        <taxon>Metazoa</taxon>
        <taxon>Ecdysozoa</taxon>
        <taxon>Arthropoda</taxon>
        <taxon>Hexapoda</taxon>
        <taxon>Insecta</taxon>
        <taxon>Pterygota</taxon>
        <taxon>Neoptera</taxon>
        <taxon>Endopterygota</taxon>
        <taxon>Coleoptera</taxon>
        <taxon>Polyphaga</taxon>
        <taxon>Cucujiformia</taxon>
        <taxon>Curculionidae</taxon>
        <taxon>Ceutorhynchinae</taxon>
        <taxon>Ceutorhynchus</taxon>
    </lineage>
</organism>
<evidence type="ECO:0000256" key="4">
    <source>
        <dbReference type="ARBA" id="ARBA00023125"/>
    </source>
</evidence>
<name>A0A9N9MFE6_9CUCU</name>
<dbReference type="InterPro" id="IPR006612">
    <property type="entry name" value="THAP_Znf"/>
</dbReference>
<proteinExistence type="predicted"/>
<keyword evidence="8" id="KW-1185">Reference proteome</keyword>
<keyword evidence="2 5" id="KW-0863">Zinc-finger</keyword>
<dbReference type="EMBL" id="OU892290">
    <property type="protein sequence ID" value="CAG9763743.1"/>
    <property type="molecule type" value="Genomic_DNA"/>
</dbReference>
<dbReference type="Proteomes" id="UP001152799">
    <property type="component" value="Chromosome 14"/>
</dbReference>
<dbReference type="Gene3D" id="6.20.210.20">
    <property type="entry name" value="THAP domain"/>
    <property type="match status" value="1"/>
</dbReference>
<dbReference type="SUPFAM" id="SSF57716">
    <property type="entry name" value="Glucocorticoid receptor-like (DNA-binding domain)"/>
    <property type="match status" value="1"/>
</dbReference>
<keyword evidence="1" id="KW-0479">Metal-binding</keyword>
<accession>A0A9N9MFE6</accession>
<dbReference type="GO" id="GO:0008270">
    <property type="term" value="F:zinc ion binding"/>
    <property type="evidence" value="ECO:0007669"/>
    <property type="project" value="UniProtKB-KW"/>
</dbReference>
<dbReference type="PANTHER" id="PTHR46927">
    <property type="entry name" value="AGAP005574-PA"/>
    <property type="match status" value="1"/>
</dbReference>
<evidence type="ECO:0000313" key="8">
    <source>
        <dbReference type="Proteomes" id="UP001152799"/>
    </source>
</evidence>
<dbReference type="InterPro" id="IPR038441">
    <property type="entry name" value="THAP_Znf_sf"/>
</dbReference>
<dbReference type="AlphaFoldDB" id="A0A9N9MFE6"/>
<evidence type="ECO:0000259" key="6">
    <source>
        <dbReference type="PROSITE" id="PS50950"/>
    </source>
</evidence>
<dbReference type="Pfam" id="PF05485">
    <property type="entry name" value="THAP"/>
    <property type="match status" value="1"/>
</dbReference>
<dbReference type="SMART" id="SM00692">
    <property type="entry name" value="DM3"/>
    <property type="match status" value="1"/>
</dbReference>
<keyword evidence="4 5" id="KW-0238">DNA-binding</keyword>
<evidence type="ECO:0000256" key="2">
    <source>
        <dbReference type="ARBA" id="ARBA00022771"/>
    </source>
</evidence>
<evidence type="ECO:0000313" key="7">
    <source>
        <dbReference type="EMBL" id="CAG9763743.1"/>
    </source>
</evidence>
<protein>
    <recommendedName>
        <fullName evidence="6">THAP-type domain-containing protein</fullName>
    </recommendedName>
</protein>
<evidence type="ECO:0000256" key="1">
    <source>
        <dbReference type="ARBA" id="ARBA00022723"/>
    </source>
</evidence>
<dbReference type="PANTHER" id="PTHR46927:SF3">
    <property type="entry name" value="THAP-TYPE DOMAIN-CONTAINING PROTEIN"/>
    <property type="match status" value="1"/>
</dbReference>
<dbReference type="InterPro" id="IPR052224">
    <property type="entry name" value="THAP_domain_protein"/>
</dbReference>
<dbReference type="SMART" id="SM00980">
    <property type="entry name" value="THAP"/>
    <property type="match status" value="1"/>
</dbReference>